<accession>A0A834RFR4</accession>
<dbReference type="OMA" id="NIPFFEH"/>
<evidence type="ECO:0000313" key="9">
    <source>
        <dbReference type="Proteomes" id="UP000070412"/>
    </source>
</evidence>
<evidence type="ECO:0000256" key="4">
    <source>
        <dbReference type="ARBA" id="ARBA00023242"/>
    </source>
</evidence>
<dbReference type="UniPathway" id="UPA00143"/>
<dbReference type="EnsemblMetazoa" id="SSS_5594s_mrna">
    <property type="protein sequence ID" value="KAF7495836.1"/>
    <property type="gene ID" value="SSS_5594"/>
</dbReference>
<dbReference type="GO" id="GO:0005634">
    <property type="term" value="C:nucleus"/>
    <property type="evidence" value="ECO:0007669"/>
    <property type="project" value="UniProtKB-SubCell"/>
</dbReference>
<dbReference type="PANTHER" id="PTHR13123">
    <property type="entry name" value="LD30288P"/>
    <property type="match status" value="1"/>
</dbReference>
<keyword evidence="3" id="KW-0833">Ubl conjugation pathway</keyword>
<feature type="region of interest" description="Disordered" evidence="5">
    <location>
        <begin position="570"/>
        <end position="591"/>
    </location>
</feature>
<proteinExistence type="predicted"/>
<comment type="subcellular location">
    <subcellularLocation>
        <location evidence="1">Nucleus</location>
    </subcellularLocation>
</comment>
<reference evidence="9" key="1">
    <citation type="journal article" date="2020" name="PLoS Negl. Trop. Dis.">
        <title>High-quality nuclear genome for Sarcoptes scabiei-A critical resource for a neglected parasite.</title>
        <authorList>
            <person name="Korhonen P.K."/>
            <person name="Gasser R.B."/>
            <person name="Ma G."/>
            <person name="Wang T."/>
            <person name="Stroehlein A.J."/>
            <person name="Young N.D."/>
            <person name="Ang C.S."/>
            <person name="Fernando D.D."/>
            <person name="Lu H.C."/>
            <person name="Taylor S."/>
            <person name="Reynolds S.L."/>
            <person name="Mofiz E."/>
            <person name="Najaraj S.H."/>
            <person name="Gowda H."/>
            <person name="Madugundu A."/>
            <person name="Renuse S."/>
            <person name="Holt D."/>
            <person name="Pandey A."/>
            <person name="Papenfuss A.T."/>
            <person name="Fischer K."/>
        </authorList>
    </citation>
    <scope>NUCLEOTIDE SEQUENCE [LARGE SCALE GENOMIC DNA]</scope>
</reference>
<reference evidence="7" key="2">
    <citation type="submission" date="2020-01" db="EMBL/GenBank/DDBJ databases">
        <authorList>
            <person name="Korhonen P.K.K."/>
            <person name="Guangxu M.G."/>
            <person name="Wang T.W."/>
            <person name="Stroehlein A.J.S."/>
            <person name="Young N.D."/>
            <person name="Ang C.-S.A."/>
            <person name="Fernando D.W.F."/>
            <person name="Lu H.L."/>
            <person name="Taylor S.T."/>
            <person name="Ehtesham M.E.M."/>
            <person name="Najaraj S.H.N."/>
            <person name="Harsha G.H.G."/>
            <person name="Madugundu A.M."/>
            <person name="Renuse S.R."/>
            <person name="Holt D.H."/>
            <person name="Pandey A.P."/>
            <person name="Papenfuss A.P."/>
            <person name="Gasser R.B.G."/>
            <person name="Fischer K.F."/>
        </authorList>
    </citation>
    <scope>NUCLEOTIDE SEQUENCE</scope>
    <source>
        <strain evidence="7">SSS_KF_BRIS2020</strain>
    </source>
</reference>
<dbReference type="AlphaFoldDB" id="A0A834RFR4"/>
<evidence type="ECO:0000259" key="6">
    <source>
        <dbReference type="PROSITE" id="PS50181"/>
    </source>
</evidence>
<evidence type="ECO:0000256" key="1">
    <source>
        <dbReference type="ARBA" id="ARBA00004123"/>
    </source>
</evidence>
<feature type="region of interest" description="Disordered" evidence="5">
    <location>
        <begin position="44"/>
        <end position="91"/>
    </location>
</feature>
<evidence type="ECO:0000256" key="5">
    <source>
        <dbReference type="SAM" id="MobiDB-lite"/>
    </source>
</evidence>
<dbReference type="CDD" id="cd09917">
    <property type="entry name" value="F-box_SF"/>
    <property type="match status" value="1"/>
</dbReference>
<name>A0A834RFR4_SARSC</name>
<dbReference type="InterPro" id="IPR040394">
    <property type="entry name" value="FBX25/32"/>
</dbReference>
<dbReference type="InterPro" id="IPR036047">
    <property type="entry name" value="F-box-like_dom_sf"/>
</dbReference>
<comment type="pathway">
    <text evidence="2">Protein modification; protein ubiquitination.</text>
</comment>
<dbReference type="InterPro" id="IPR001810">
    <property type="entry name" value="F-box_dom"/>
</dbReference>
<feature type="compositionally biased region" description="Low complexity" evidence="5">
    <location>
        <begin position="55"/>
        <end position="85"/>
    </location>
</feature>
<keyword evidence="4" id="KW-0539">Nucleus</keyword>
<dbReference type="SUPFAM" id="SSF81383">
    <property type="entry name" value="F-box domain"/>
    <property type="match status" value="1"/>
</dbReference>
<dbReference type="GO" id="GO:0019005">
    <property type="term" value="C:SCF ubiquitin ligase complex"/>
    <property type="evidence" value="ECO:0007669"/>
    <property type="project" value="TreeGrafter"/>
</dbReference>
<evidence type="ECO:0000256" key="2">
    <source>
        <dbReference type="ARBA" id="ARBA00004906"/>
    </source>
</evidence>
<protein>
    <submittedName>
        <fullName evidence="7">F-box only protein 32</fullName>
    </submittedName>
</protein>
<gene>
    <name evidence="7" type="ORF">SSS_5594</name>
</gene>
<sequence length="606" mass="70000">MPFIGQDWRSPGEVWIKTIEGWEPMKLLRKSHFVRQHNGHSANHKMLAYNGSNHSIGSKTIPQSSSSSSLSSSIDSNASSTSSQESDSENEFAIFSTKNPTESETILLSGENFIEKNEFTTLSSWPSFKKILDDESSISVADIIQNLQRSSSQPIPMKVLRESSEQIEIHHNQPYYRITLNPTKEVQGSNIISEAFYKLDFCNAIRDIRRFAYVSKLIHLLIQENLTSLSGNATKALFWMLEEIAKQVSSNKQNINVIKELLAKLKEIFDQYLCWGRPLGSTILWEQHFRRMERIIELTEAIEIIPPEDDDRLSWTELPEELIREILLKLADYKDLERSAQACHRMKFLINDEQLIWKQLVKYHFTKDQIRWAIKFNKKNVFHNSSSKSSRTEDESSENNMDEFFEKNSCEMNWERLFHCLRKKFGVKEEYVDCLFLCRYCRCLFWKSKNHPCILENPDLTRQVLIKPSSSSLPDNPICSNSNDHNAKVSPDILNDGQFSKLYDSTSSSAQPLEFHRELGTRIGGRIPRSPNIDINRTLPPRSSLPSQNDASSSRRRNIPFFEHPLVIQRLNSNADSDREKTKSEPKKASLHVPITPQAFLKFFSL</sequence>
<feature type="domain" description="F-box" evidence="6">
    <location>
        <begin position="312"/>
        <end position="360"/>
    </location>
</feature>
<organism evidence="7">
    <name type="scientific">Sarcoptes scabiei</name>
    <name type="common">Itch mite</name>
    <name type="synonym">Acarus scabiei</name>
    <dbReference type="NCBI Taxonomy" id="52283"/>
    <lineage>
        <taxon>Eukaryota</taxon>
        <taxon>Metazoa</taxon>
        <taxon>Ecdysozoa</taxon>
        <taxon>Arthropoda</taxon>
        <taxon>Chelicerata</taxon>
        <taxon>Arachnida</taxon>
        <taxon>Acari</taxon>
        <taxon>Acariformes</taxon>
        <taxon>Sarcoptiformes</taxon>
        <taxon>Astigmata</taxon>
        <taxon>Psoroptidia</taxon>
        <taxon>Sarcoptoidea</taxon>
        <taxon>Sarcoptidae</taxon>
        <taxon>Sarcoptinae</taxon>
        <taxon>Sarcoptes</taxon>
    </lineage>
</organism>
<dbReference type="GO" id="GO:0005737">
    <property type="term" value="C:cytoplasm"/>
    <property type="evidence" value="ECO:0007669"/>
    <property type="project" value="TreeGrafter"/>
</dbReference>
<feature type="region of interest" description="Disordered" evidence="5">
    <location>
        <begin position="520"/>
        <end position="558"/>
    </location>
</feature>
<feature type="compositionally biased region" description="Basic and acidic residues" evidence="5">
    <location>
        <begin position="576"/>
        <end position="588"/>
    </location>
</feature>
<dbReference type="PANTHER" id="PTHR13123:SF7">
    <property type="entry name" value="LD30288P"/>
    <property type="match status" value="1"/>
</dbReference>
<dbReference type="Gene3D" id="1.20.1280.50">
    <property type="match status" value="1"/>
</dbReference>
<evidence type="ECO:0000256" key="3">
    <source>
        <dbReference type="ARBA" id="ARBA00022786"/>
    </source>
</evidence>
<dbReference type="OrthoDB" id="9991467at2759"/>
<keyword evidence="9" id="KW-1185">Reference proteome</keyword>
<evidence type="ECO:0000313" key="8">
    <source>
        <dbReference type="EnsemblMetazoa" id="KAF7495836.1"/>
    </source>
</evidence>
<dbReference type="GO" id="GO:0016567">
    <property type="term" value="P:protein ubiquitination"/>
    <property type="evidence" value="ECO:0007669"/>
    <property type="project" value="UniProtKB-UniPathway"/>
</dbReference>
<reference evidence="8" key="3">
    <citation type="submission" date="2022-06" db="UniProtKB">
        <authorList>
            <consortium name="EnsemblMetazoa"/>
        </authorList>
    </citation>
    <scope>IDENTIFICATION</scope>
</reference>
<dbReference type="Pfam" id="PF12937">
    <property type="entry name" value="F-box-like"/>
    <property type="match status" value="1"/>
</dbReference>
<dbReference type="EMBL" id="WVUK01000044">
    <property type="protein sequence ID" value="KAF7495836.1"/>
    <property type="molecule type" value="Genomic_DNA"/>
</dbReference>
<evidence type="ECO:0000313" key="7">
    <source>
        <dbReference type="EMBL" id="KAF7495836.1"/>
    </source>
</evidence>
<dbReference type="Proteomes" id="UP000070412">
    <property type="component" value="Unassembled WGS sequence"/>
</dbReference>
<dbReference type="PROSITE" id="PS50181">
    <property type="entry name" value="FBOX"/>
    <property type="match status" value="1"/>
</dbReference>